<sequence>MPTGRAMPPFVDASNILLPPINKLATNMSDINLNGHDDGINGGDSPDEVMVLSSHGSTNGHSIVPQIPRSPQVVKAMNTMPATEHFLTCEHAFKLYQNVLTTYEKQEIFSYPQIYCVGSRAKKIAASFNGPNNGGYDSENGSYQHVIHDHIAYRYEVLKVIGKGSFGQVVKAYDHKTHTYVGLKTVRNEKRFHKQADEEIKILDHLRGLDNENSMNIIHMLDHFVFRSHKCITFELLSMNLYELIKKNRFQGFSLQLVRKFAHSILQCMECLYRQKIIHCDLKPENVLLKQPGRSGIKVIDFGSSCFEHERIYSYIQSRFYRAPEVILGGRYGMAIDMWSFGCILAELYTGFPLLPGEDEGDQLAAMIELLGMPSESMLETCKRSRNFFSSKGIPRYCVVTQSVDGQTILTGTRNKRGKYRGPPGSKDLASALKGCDDLLFLDFIRRCLDWDPITRMTPIEALKHQWLKRRLPRLPGNVENSPRPLQLLAAIPNA</sequence>
<dbReference type="AlphaFoldDB" id="A0A1D1UUV0"/>
<evidence type="ECO:0000256" key="9">
    <source>
        <dbReference type="ARBA" id="ARBA00049003"/>
    </source>
</evidence>
<dbReference type="FunFam" id="1.10.510.10:FF:000112">
    <property type="entry name" value="Putative dual specificity tyrosine-phosphorylation-regulated kinase 2"/>
    <property type="match status" value="1"/>
</dbReference>
<dbReference type="GO" id="GO:0005856">
    <property type="term" value="C:cytoskeleton"/>
    <property type="evidence" value="ECO:0007669"/>
    <property type="project" value="TreeGrafter"/>
</dbReference>
<protein>
    <recommendedName>
        <fullName evidence="2">dual-specificity kinase</fullName>
        <ecNumber evidence="2">2.7.12.1</ecNumber>
    </recommendedName>
</protein>
<comment type="catalytic activity">
    <reaction evidence="10">
        <text>L-threonyl-[protein] + ATP = O-phospho-L-threonyl-[protein] + ADP + H(+)</text>
        <dbReference type="Rhea" id="RHEA:46608"/>
        <dbReference type="Rhea" id="RHEA-COMP:11060"/>
        <dbReference type="Rhea" id="RHEA-COMP:11605"/>
        <dbReference type="ChEBI" id="CHEBI:15378"/>
        <dbReference type="ChEBI" id="CHEBI:30013"/>
        <dbReference type="ChEBI" id="CHEBI:30616"/>
        <dbReference type="ChEBI" id="CHEBI:61977"/>
        <dbReference type="ChEBI" id="CHEBI:456216"/>
        <dbReference type="EC" id="2.7.12.1"/>
    </reaction>
</comment>
<dbReference type="GO" id="GO:0004674">
    <property type="term" value="F:protein serine/threonine kinase activity"/>
    <property type="evidence" value="ECO:0007669"/>
    <property type="project" value="UniProtKB-KW"/>
</dbReference>
<keyword evidence="5" id="KW-0808">Transferase</keyword>
<dbReference type="PROSITE" id="PS00108">
    <property type="entry name" value="PROTEIN_KINASE_ST"/>
    <property type="match status" value="1"/>
</dbReference>
<dbReference type="SMART" id="SM00220">
    <property type="entry name" value="S_TKc"/>
    <property type="match status" value="1"/>
</dbReference>
<evidence type="ECO:0000256" key="2">
    <source>
        <dbReference type="ARBA" id="ARBA00013203"/>
    </source>
</evidence>
<dbReference type="InterPro" id="IPR042521">
    <property type="entry name" value="DYRK"/>
</dbReference>
<dbReference type="Pfam" id="PF00069">
    <property type="entry name" value="Pkinase"/>
    <property type="match status" value="1"/>
</dbReference>
<comment type="catalytic activity">
    <reaction evidence="11">
        <text>L-tyrosyl-[protein] + ATP = O-phospho-L-tyrosyl-[protein] + ADP + H(+)</text>
        <dbReference type="Rhea" id="RHEA:10596"/>
        <dbReference type="Rhea" id="RHEA-COMP:10136"/>
        <dbReference type="Rhea" id="RHEA-COMP:20101"/>
        <dbReference type="ChEBI" id="CHEBI:15378"/>
        <dbReference type="ChEBI" id="CHEBI:30616"/>
        <dbReference type="ChEBI" id="CHEBI:46858"/>
        <dbReference type="ChEBI" id="CHEBI:61978"/>
        <dbReference type="ChEBI" id="CHEBI:456216"/>
        <dbReference type="EC" id="2.7.12.1"/>
    </reaction>
</comment>
<dbReference type="EMBL" id="BDGG01000002">
    <property type="protein sequence ID" value="GAU93456.1"/>
    <property type="molecule type" value="Genomic_DNA"/>
</dbReference>
<dbReference type="PROSITE" id="PS50011">
    <property type="entry name" value="PROTEIN_KINASE_DOM"/>
    <property type="match status" value="1"/>
</dbReference>
<feature type="domain" description="Protein kinase" evidence="12">
    <location>
        <begin position="155"/>
        <end position="468"/>
    </location>
</feature>
<dbReference type="SUPFAM" id="SSF56112">
    <property type="entry name" value="Protein kinase-like (PK-like)"/>
    <property type="match status" value="1"/>
</dbReference>
<dbReference type="GO" id="GO:0004712">
    <property type="term" value="F:protein serine/threonine/tyrosine kinase activity"/>
    <property type="evidence" value="ECO:0007669"/>
    <property type="project" value="UniProtKB-EC"/>
</dbReference>
<keyword evidence="8" id="KW-0067">ATP-binding</keyword>
<proteinExistence type="inferred from homology"/>
<keyword evidence="7" id="KW-0418">Kinase</keyword>
<evidence type="ECO:0000256" key="3">
    <source>
        <dbReference type="ARBA" id="ARBA00022527"/>
    </source>
</evidence>
<keyword evidence="4" id="KW-0597">Phosphoprotein</keyword>
<dbReference type="OrthoDB" id="9332038at2759"/>
<evidence type="ECO:0000256" key="4">
    <source>
        <dbReference type="ARBA" id="ARBA00022553"/>
    </source>
</evidence>
<dbReference type="Gene3D" id="3.30.10.30">
    <property type="entry name" value="DYRK"/>
    <property type="match status" value="1"/>
</dbReference>
<evidence type="ECO:0000256" key="8">
    <source>
        <dbReference type="ARBA" id="ARBA00022840"/>
    </source>
</evidence>
<dbReference type="Gene3D" id="1.10.510.10">
    <property type="entry name" value="Transferase(Phosphotransferase) domain 1"/>
    <property type="match status" value="1"/>
</dbReference>
<dbReference type="GO" id="GO:0005634">
    <property type="term" value="C:nucleus"/>
    <property type="evidence" value="ECO:0007669"/>
    <property type="project" value="TreeGrafter"/>
</dbReference>
<comment type="similarity">
    <text evidence="1">Belongs to the protein kinase superfamily. CMGC Ser/Thr protein kinase family. MNB/DYRK subfamily.</text>
</comment>
<organism evidence="13 14">
    <name type="scientific">Ramazzottius varieornatus</name>
    <name type="common">Water bear</name>
    <name type="synonym">Tardigrade</name>
    <dbReference type="NCBI Taxonomy" id="947166"/>
    <lineage>
        <taxon>Eukaryota</taxon>
        <taxon>Metazoa</taxon>
        <taxon>Ecdysozoa</taxon>
        <taxon>Tardigrada</taxon>
        <taxon>Eutardigrada</taxon>
        <taxon>Parachela</taxon>
        <taxon>Hypsibioidea</taxon>
        <taxon>Ramazzottiidae</taxon>
        <taxon>Ramazzottius</taxon>
    </lineage>
</organism>
<dbReference type="InterPro" id="IPR000719">
    <property type="entry name" value="Prot_kinase_dom"/>
</dbReference>
<reference evidence="13 14" key="1">
    <citation type="journal article" date="2016" name="Nat. Commun.">
        <title>Extremotolerant tardigrade genome and improved radiotolerance of human cultured cells by tardigrade-unique protein.</title>
        <authorList>
            <person name="Hashimoto T."/>
            <person name="Horikawa D.D."/>
            <person name="Saito Y."/>
            <person name="Kuwahara H."/>
            <person name="Kozuka-Hata H."/>
            <person name="Shin-I T."/>
            <person name="Minakuchi Y."/>
            <person name="Ohishi K."/>
            <person name="Motoyama A."/>
            <person name="Aizu T."/>
            <person name="Enomoto A."/>
            <person name="Kondo K."/>
            <person name="Tanaka S."/>
            <person name="Hara Y."/>
            <person name="Koshikawa S."/>
            <person name="Sagara H."/>
            <person name="Miura T."/>
            <person name="Yokobori S."/>
            <person name="Miyagawa K."/>
            <person name="Suzuki Y."/>
            <person name="Kubo T."/>
            <person name="Oyama M."/>
            <person name="Kohara Y."/>
            <person name="Fujiyama A."/>
            <person name="Arakawa K."/>
            <person name="Katayama T."/>
            <person name="Toyoda A."/>
            <person name="Kunieda T."/>
        </authorList>
    </citation>
    <scope>NUCLEOTIDE SEQUENCE [LARGE SCALE GENOMIC DNA]</scope>
    <source>
        <strain evidence="13 14">YOKOZUNA-1</strain>
    </source>
</reference>
<evidence type="ECO:0000259" key="12">
    <source>
        <dbReference type="PROSITE" id="PS50011"/>
    </source>
</evidence>
<name>A0A1D1UUV0_RAMVA</name>
<dbReference type="InterPro" id="IPR050494">
    <property type="entry name" value="Ser_Thr_dual-spec_kinase"/>
</dbReference>
<comment type="catalytic activity">
    <reaction evidence="9">
        <text>L-seryl-[protein] + ATP = O-phospho-L-seryl-[protein] + ADP + H(+)</text>
        <dbReference type="Rhea" id="RHEA:17989"/>
        <dbReference type="Rhea" id="RHEA-COMP:9863"/>
        <dbReference type="Rhea" id="RHEA-COMP:11604"/>
        <dbReference type="ChEBI" id="CHEBI:15378"/>
        <dbReference type="ChEBI" id="CHEBI:29999"/>
        <dbReference type="ChEBI" id="CHEBI:30616"/>
        <dbReference type="ChEBI" id="CHEBI:83421"/>
        <dbReference type="ChEBI" id="CHEBI:456216"/>
        <dbReference type="EC" id="2.7.12.1"/>
    </reaction>
</comment>
<evidence type="ECO:0000313" key="13">
    <source>
        <dbReference type="EMBL" id="GAU93456.1"/>
    </source>
</evidence>
<dbReference type="PANTHER" id="PTHR24058">
    <property type="entry name" value="DUAL SPECIFICITY PROTEIN KINASE"/>
    <property type="match status" value="1"/>
</dbReference>
<gene>
    <name evidence="13" type="primary">RvY_05393-1</name>
    <name evidence="13" type="synonym">RvY_05393.1</name>
    <name evidence="13" type="ORF">RvY_05393</name>
</gene>
<evidence type="ECO:0000256" key="1">
    <source>
        <dbReference type="ARBA" id="ARBA00008867"/>
    </source>
</evidence>
<dbReference type="PANTHER" id="PTHR24058:SF112">
    <property type="entry name" value="DUAL SPECIFICITY TYROSINE-PHOSPHORYLATION-REGULATED KINASE 3 HOMOLOG-RELATED"/>
    <property type="match status" value="1"/>
</dbReference>
<evidence type="ECO:0000256" key="11">
    <source>
        <dbReference type="ARBA" id="ARBA00051680"/>
    </source>
</evidence>
<dbReference type="GO" id="GO:0005737">
    <property type="term" value="C:cytoplasm"/>
    <property type="evidence" value="ECO:0007669"/>
    <property type="project" value="TreeGrafter"/>
</dbReference>
<dbReference type="FunFam" id="3.30.200.20:FF:000127">
    <property type="entry name" value="Putative dual specificity tyrosine-phosphorylation-regulated kinase 2"/>
    <property type="match status" value="1"/>
</dbReference>
<keyword evidence="6" id="KW-0547">Nucleotide-binding</keyword>
<dbReference type="STRING" id="947166.A0A1D1UUV0"/>
<dbReference type="EC" id="2.7.12.1" evidence="2"/>
<dbReference type="GO" id="GO:0005524">
    <property type="term" value="F:ATP binding"/>
    <property type="evidence" value="ECO:0007669"/>
    <property type="project" value="UniProtKB-KW"/>
</dbReference>
<evidence type="ECO:0000313" key="14">
    <source>
        <dbReference type="Proteomes" id="UP000186922"/>
    </source>
</evidence>
<evidence type="ECO:0000256" key="5">
    <source>
        <dbReference type="ARBA" id="ARBA00022679"/>
    </source>
</evidence>
<evidence type="ECO:0000256" key="6">
    <source>
        <dbReference type="ARBA" id="ARBA00022741"/>
    </source>
</evidence>
<dbReference type="InterPro" id="IPR008271">
    <property type="entry name" value="Ser/Thr_kinase_AS"/>
</dbReference>
<evidence type="ECO:0000256" key="7">
    <source>
        <dbReference type="ARBA" id="ARBA00022777"/>
    </source>
</evidence>
<evidence type="ECO:0000256" key="10">
    <source>
        <dbReference type="ARBA" id="ARBA00049308"/>
    </source>
</evidence>
<dbReference type="Gene3D" id="3.30.200.20">
    <property type="entry name" value="Phosphorylase Kinase, domain 1"/>
    <property type="match status" value="1"/>
</dbReference>
<dbReference type="Proteomes" id="UP000186922">
    <property type="component" value="Unassembled WGS sequence"/>
</dbReference>
<comment type="caution">
    <text evidence="13">The sequence shown here is derived from an EMBL/GenBank/DDBJ whole genome shotgun (WGS) entry which is preliminary data.</text>
</comment>
<dbReference type="InterPro" id="IPR011009">
    <property type="entry name" value="Kinase-like_dom_sf"/>
</dbReference>
<keyword evidence="14" id="KW-1185">Reference proteome</keyword>
<accession>A0A1D1UUV0</accession>
<keyword evidence="3" id="KW-0723">Serine/threonine-protein kinase</keyword>